<name>A0A251S024_HELAN</name>
<proteinExistence type="predicted"/>
<accession>A0A251S024</accession>
<protein>
    <submittedName>
        <fullName evidence="3">Uncharacterized protein</fullName>
    </submittedName>
</protein>
<sequence length="98" mass="11410">MLYMFPLLVYLPYLNSHPIPWVHSPFNVHYYCNNTTTCMVLIINSSQGPLIIFLALFISLIKYIHTYFFKLLTIDGTCKNLLNHSSVISHSITFNIRL</sequence>
<dbReference type="InParanoid" id="A0A251S024"/>
<evidence type="ECO:0000256" key="1">
    <source>
        <dbReference type="SAM" id="Phobius"/>
    </source>
</evidence>
<keyword evidence="1" id="KW-0472">Membrane</keyword>
<dbReference type="Proteomes" id="UP000215914">
    <property type="component" value="Chromosome 16"/>
</dbReference>
<keyword evidence="1" id="KW-0812">Transmembrane</keyword>
<reference evidence="2" key="3">
    <citation type="submission" date="2020-06" db="EMBL/GenBank/DDBJ databases">
        <title>Helianthus annuus Genome sequencing and assembly Release 2.</title>
        <authorList>
            <person name="Gouzy J."/>
            <person name="Langlade N."/>
            <person name="Munos S."/>
        </authorList>
    </citation>
    <scope>NUCLEOTIDE SEQUENCE</scope>
    <source>
        <tissue evidence="2">Leaves</tissue>
    </source>
</reference>
<reference evidence="3" key="2">
    <citation type="submission" date="2017-02" db="EMBL/GenBank/DDBJ databases">
        <title>Sunflower complete genome.</title>
        <authorList>
            <person name="Langlade N."/>
            <person name="Munos S."/>
        </authorList>
    </citation>
    <scope>NUCLEOTIDE SEQUENCE [LARGE SCALE GENOMIC DNA]</scope>
    <source>
        <tissue evidence="3">Leaves</tissue>
    </source>
</reference>
<reference evidence="2 4" key="1">
    <citation type="journal article" date="2017" name="Nature">
        <title>The sunflower genome provides insights into oil metabolism, flowering and Asterid evolution.</title>
        <authorList>
            <person name="Badouin H."/>
            <person name="Gouzy J."/>
            <person name="Grassa C.J."/>
            <person name="Murat F."/>
            <person name="Staton S.E."/>
            <person name="Cottret L."/>
            <person name="Lelandais-Briere C."/>
            <person name="Owens G.L."/>
            <person name="Carrere S."/>
            <person name="Mayjonade B."/>
            <person name="Legrand L."/>
            <person name="Gill N."/>
            <person name="Kane N.C."/>
            <person name="Bowers J.E."/>
            <person name="Hubner S."/>
            <person name="Bellec A."/>
            <person name="Berard A."/>
            <person name="Berges H."/>
            <person name="Blanchet N."/>
            <person name="Boniface M.C."/>
            <person name="Brunel D."/>
            <person name="Catrice O."/>
            <person name="Chaidir N."/>
            <person name="Claudel C."/>
            <person name="Donnadieu C."/>
            <person name="Faraut T."/>
            <person name="Fievet G."/>
            <person name="Helmstetter N."/>
            <person name="King M."/>
            <person name="Knapp S.J."/>
            <person name="Lai Z."/>
            <person name="Le Paslier M.C."/>
            <person name="Lippi Y."/>
            <person name="Lorenzon L."/>
            <person name="Mandel J.R."/>
            <person name="Marage G."/>
            <person name="Marchand G."/>
            <person name="Marquand E."/>
            <person name="Bret-Mestries E."/>
            <person name="Morien E."/>
            <person name="Nambeesan S."/>
            <person name="Nguyen T."/>
            <person name="Pegot-Espagnet P."/>
            <person name="Pouilly N."/>
            <person name="Raftis F."/>
            <person name="Sallet E."/>
            <person name="Schiex T."/>
            <person name="Thomas J."/>
            <person name="Vandecasteele C."/>
            <person name="Vares D."/>
            <person name="Vear F."/>
            <person name="Vautrin S."/>
            <person name="Crespi M."/>
            <person name="Mangin B."/>
            <person name="Burke J.M."/>
            <person name="Salse J."/>
            <person name="Munos S."/>
            <person name="Vincourt P."/>
            <person name="Rieseberg L.H."/>
            <person name="Langlade N.B."/>
        </authorList>
    </citation>
    <scope>NUCLEOTIDE SEQUENCE [LARGE SCALE GENOMIC DNA]</scope>
    <source>
        <strain evidence="4">cv. SF193</strain>
        <tissue evidence="2">Leaves</tissue>
    </source>
</reference>
<evidence type="ECO:0000313" key="3">
    <source>
        <dbReference type="EMBL" id="OTF90511.1"/>
    </source>
</evidence>
<dbReference type="AlphaFoldDB" id="A0A251S024"/>
<keyword evidence="1" id="KW-1133">Transmembrane helix</keyword>
<dbReference type="EMBL" id="MNCJ02000331">
    <property type="protein sequence ID" value="KAF5758148.1"/>
    <property type="molecule type" value="Genomic_DNA"/>
</dbReference>
<gene>
    <name evidence="3" type="ORF">HannXRQ_Chr16g0500431</name>
    <name evidence="2" type="ORF">HanXRQr2_Chr16g0726021</name>
</gene>
<evidence type="ECO:0000313" key="2">
    <source>
        <dbReference type="EMBL" id="KAF5758148.1"/>
    </source>
</evidence>
<organism evidence="3 4">
    <name type="scientific">Helianthus annuus</name>
    <name type="common">Common sunflower</name>
    <dbReference type="NCBI Taxonomy" id="4232"/>
    <lineage>
        <taxon>Eukaryota</taxon>
        <taxon>Viridiplantae</taxon>
        <taxon>Streptophyta</taxon>
        <taxon>Embryophyta</taxon>
        <taxon>Tracheophyta</taxon>
        <taxon>Spermatophyta</taxon>
        <taxon>Magnoliopsida</taxon>
        <taxon>eudicotyledons</taxon>
        <taxon>Gunneridae</taxon>
        <taxon>Pentapetalae</taxon>
        <taxon>asterids</taxon>
        <taxon>campanulids</taxon>
        <taxon>Asterales</taxon>
        <taxon>Asteraceae</taxon>
        <taxon>Asteroideae</taxon>
        <taxon>Heliantheae alliance</taxon>
        <taxon>Heliantheae</taxon>
        <taxon>Helianthus</taxon>
    </lineage>
</organism>
<dbReference type="EMBL" id="CM007905">
    <property type="protein sequence ID" value="OTF90511.1"/>
    <property type="molecule type" value="Genomic_DNA"/>
</dbReference>
<keyword evidence="4" id="KW-1185">Reference proteome</keyword>
<evidence type="ECO:0000313" key="4">
    <source>
        <dbReference type="Proteomes" id="UP000215914"/>
    </source>
</evidence>
<dbReference type="Gramene" id="mRNA:HanXRQr2_Chr16g0726021">
    <property type="protein sequence ID" value="mRNA:HanXRQr2_Chr16g0726021"/>
    <property type="gene ID" value="HanXRQr2_Chr16g0726021"/>
</dbReference>
<feature type="transmembrane region" description="Helical" evidence="1">
    <location>
        <begin position="40"/>
        <end position="61"/>
    </location>
</feature>